<accession>A0ABM8YK09</accession>
<protein>
    <submittedName>
        <fullName evidence="1">Uncharacterized protein</fullName>
    </submittedName>
</protein>
<evidence type="ECO:0000313" key="1">
    <source>
        <dbReference type="EMBL" id="CAG9620263.1"/>
    </source>
</evidence>
<keyword evidence="2" id="KW-1185">Reference proteome</keyword>
<reference evidence="1 2" key="1">
    <citation type="submission" date="2021-10" db="EMBL/GenBank/DDBJ databases">
        <authorList>
            <person name="Criscuolo A."/>
        </authorList>
    </citation>
    <scope>NUCLEOTIDE SEQUENCE [LARGE SCALE GENOMIC DNA]</scope>
    <source>
        <strain evidence="2">CIP 111883</strain>
    </source>
</reference>
<organism evidence="1 2">
    <name type="scientific">Sutcliffiella rhizosphaerae</name>
    <dbReference type="NCBI Taxonomy" id="2880967"/>
    <lineage>
        <taxon>Bacteria</taxon>
        <taxon>Bacillati</taxon>
        <taxon>Bacillota</taxon>
        <taxon>Bacilli</taxon>
        <taxon>Bacillales</taxon>
        <taxon>Bacillaceae</taxon>
        <taxon>Sutcliffiella</taxon>
    </lineage>
</organism>
<evidence type="ECO:0000313" key="2">
    <source>
        <dbReference type="Proteomes" id="UP000789833"/>
    </source>
</evidence>
<dbReference type="Proteomes" id="UP000789833">
    <property type="component" value="Unassembled WGS sequence"/>
</dbReference>
<comment type="caution">
    <text evidence="1">The sequence shown here is derived from an EMBL/GenBank/DDBJ whole genome shotgun (WGS) entry which is preliminary data.</text>
</comment>
<dbReference type="EMBL" id="CAKJTJ010000004">
    <property type="protein sequence ID" value="CAG9620263.1"/>
    <property type="molecule type" value="Genomic_DNA"/>
</dbReference>
<gene>
    <name evidence="1" type="ORF">BACCIP111883_01031</name>
</gene>
<name>A0ABM8YK09_9BACI</name>
<proteinExistence type="predicted"/>
<sequence>MIPKTRKSMKPFELVVDFLGELVDESSPEFTKATLKSFQTVVITRKGQEEIVNKIRDIQNRILDEVGYFTEEDLRTVSEYTESFSKGQFIIAVTQLENEEEVKKTISWLEEVDSSKEDLIKLLKESVGTKAMNILRKAHSVHLKDYDGNKVSYSSEENGADKWIEVYRDMVNKSTQKNLLPYLRN</sequence>